<comment type="caution">
    <text evidence="2">The sequence shown here is derived from an EMBL/GenBank/DDBJ whole genome shotgun (WGS) entry which is preliminary data.</text>
</comment>
<dbReference type="Proteomes" id="UP000276223">
    <property type="component" value="Unassembled WGS sequence"/>
</dbReference>
<feature type="compositionally biased region" description="Polar residues" evidence="1">
    <location>
        <begin position="21"/>
        <end position="33"/>
    </location>
</feature>
<accession>A0A3N1UR16</accession>
<evidence type="ECO:0000313" key="3">
    <source>
        <dbReference type="Proteomes" id="UP000276223"/>
    </source>
</evidence>
<sequence length="53" mass="5666">MDQIVRQHLVAGHHSGENPRKGSSLSSPVNKKNQSAEDLGRGDGQVPPPKLNP</sequence>
<name>A0A3N1UR16_9BACT</name>
<evidence type="ECO:0000256" key="1">
    <source>
        <dbReference type="SAM" id="MobiDB-lite"/>
    </source>
</evidence>
<dbReference type="AlphaFoldDB" id="A0A3N1UR16"/>
<keyword evidence="3" id="KW-1185">Reference proteome</keyword>
<organism evidence="2 3">
    <name type="scientific">Desulfosoma caldarium</name>
    <dbReference type="NCBI Taxonomy" id="610254"/>
    <lineage>
        <taxon>Bacteria</taxon>
        <taxon>Pseudomonadati</taxon>
        <taxon>Thermodesulfobacteriota</taxon>
        <taxon>Syntrophobacteria</taxon>
        <taxon>Syntrophobacterales</taxon>
        <taxon>Syntrophobacteraceae</taxon>
        <taxon>Desulfosoma</taxon>
    </lineage>
</organism>
<protein>
    <submittedName>
        <fullName evidence="2">Uncharacterized protein</fullName>
    </submittedName>
</protein>
<gene>
    <name evidence="2" type="ORF">EDC27_1880</name>
</gene>
<reference evidence="2 3" key="1">
    <citation type="submission" date="2018-11" db="EMBL/GenBank/DDBJ databases">
        <title>Genomic Encyclopedia of Type Strains, Phase IV (KMG-IV): sequencing the most valuable type-strain genomes for metagenomic binning, comparative biology and taxonomic classification.</title>
        <authorList>
            <person name="Goeker M."/>
        </authorList>
    </citation>
    <scope>NUCLEOTIDE SEQUENCE [LARGE SCALE GENOMIC DNA]</scope>
    <source>
        <strain evidence="2 3">DSM 22027</strain>
    </source>
</reference>
<dbReference type="EMBL" id="RJVA01000012">
    <property type="protein sequence ID" value="ROQ92188.1"/>
    <property type="molecule type" value="Genomic_DNA"/>
</dbReference>
<feature type="region of interest" description="Disordered" evidence="1">
    <location>
        <begin position="1"/>
        <end position="53"/>
    </location>
</feature>
<evidence type="ECO:0000313" key="2">
    <source>
        <dbReference type="EMBL" id="ROQ92188.1"/>
    </source>
</evidence>
<proteinExistence type="predicted"/>